<dbReference type="Proteomes" id="UP000521943">
    <property type="component" value="Unassembled WGS sequence"/>
</dbReference>
<organism evidence="2 3">
    <name type="scientific">Ephemerocybe angulata</name>
    <dbReference type="NCBI Taxonomy" id="980116"/>
    <lineage>
        <taxon>Eukaryota</taxon>
        <taxon>Fungi</taxon>
        <taxon>Dikarya</taxon>
        <taxon>Basidiomycota</taxon>
        <taxon>Agaricomycotina</taxon>
        <taxon>Agaricomycetes</taxon>
        <taxon>Agaricomycetidae</taxon>
        <taxon>Agaricales</taxon>
        <taxon>Agaricineae</taxon>
        <taxon>Psathyrellaceae</taxon>
        <taxon>Ephemerocybe</taxon>
    </lineage>
</organism>
<feature type="compositionally biased region" description="Polar residues" evidence="1">
    <location>
        <begin position="280"/>
        <end position="290"/>
    </location>
</feature>
<evidence type="ECO:0000256" key="1">
    <source>
        <dbReference type="SAM" id="MobiDB-lite"/>
    </source>
</evidence>
<accession>A0A8H6H6T4</accession>
<reference evidence="2 3" key="1">
    <citation type="submission" date="2020-07" db="EMBL/GenBank/DDBJ databases">
        <title>Comparative genomics of pyrophilous fungi reveals a link between fire events and developmental genes.</title>
        <authorList>
            <consortium name="DOE Joint Genome Institute"/>
            <person name="Steindorff A.S."/>
            <person name="Carver A."/>
            <person name="Calhoun S."/>
            <person name="Stillman K."/>
            <person name="Liu H."/>
            <person name="Lipzen A."/>
            <person name="Pangilinan J."/>
            <person name="Labutti K."/>
            <person name="Bruns T.D."/>
            <person name="Grigoriev I.V."/>
        </authorList>
    </citation>
    <scope>NUCLEOTIDE SEQUENCE [LARGE SCALE GENOMIC DNA]</scope>
    <source>
        <strain evidence="2 3">CBS 144469</strain>
    </source>
</reference>
<feature type="compositionally biased region" description="Basic and acidic residues" evidence="1">
    <location>
        <begin position="295"/>
        <end position="312"/>
    </location>
</feature>
<keyword evidence="3" id="KW-1185">Reference proteome</keyword>
<sequence>MDRRGDEEVTPEFSDTSSQQGGDSGENWDYNESRETGVSSDRPEPSAQQHQPPNREPILKVRTLKPMVVVNNKCTGPELNLGTRGHAQLFKIDRNYYIWKDEQLRLLDKERVKVLDGTSSILDSLPRDAALARIAKVRDKVLAGALSAPDDNAATPVEEIRATDLNDRDDPFSLPSDSPYNPFRSSRFWPDYNPYAELEPEPTNKWEPTGPGGPLVETIEFARWIRESALRQGIVPHIPGRPLMTAEQYREISARPDMTREEPKSLIKEQIQRLLEDPNPTITHFGTSQDQESELQERPETSRKGKEREWRD</sequence>
<protein>
    <submittedName>
        <fullName evidence="2">Uncharacterized protein</fullName>
    </submittedName>
</protein>
<evidence type="ECO:0000313" key="2">
    <source>
        <dbReference type="EMBL" id="KAF6741025.1"/>
    </source>
</evidence>
<proteinExistence type="predicted"/>
<feature type="compositionally biased region" description="Basic and acidic residues" evidence="1">
    <location>
        <begin position="158"/>
        <end position="171"/>
    </location>
</feature>
<feature type="region of interest" description="Disordered" evidence="1">
    <location>
        <begin position="1"/>
        <end position="58"/>
    </location>
</feature>
<evidence type="ECO:0000313" key="3">
    <source>
        <dbReference type="Proteomes" id="UP000521943"/>
    </source>
</evidence>
<dbReference type="AlphaFoldDB" id="A0A8H6H6T4"/>
<feature type="region of interest" description="Disordered" evidence="1">
    <location>
        <begin position="275"/>
        <end position="312"/>
    </location>
</feature>
<gene>
    <name evidence="2" type="ORF">DFP72DRAFT_863305</name>
</gene>
<feature type="region of interest" description="Disordered" evidence="1">
    <location>
        <begin position="149"/>
        <end position="177"/>
    </location>
</feature>
<dbReference type="EMBL" id="JACGCI010000302">
    <property type="protein sequence ID" value="KAF6741025.1"/>
    <property type="molecule type" value="Genomic_DNA"/>
</dbReference>
<name>A0A8H6H6T4_9AGAR</name>
<comment type="caution">
    <text evidence="2">The sequence shown here is derived from an EMBL/GenBank/DDBJ whole genome shotgun (WGS) entry which is preliminary data.</text>
</comment>